<evidence type="ECO:0000313" key="5">
    <source>
        <dbReference type="Proteomes" id="UP000294850"/>
    </source>
</evidence>
<dbReference type="OrthoDB" id="1453786at2"/>
<evidence type="ECO:0000256" key="1">
    <source>
        <dbReference type="SAM" id="MobiDB-lite"/>
    </source>
</evidence>
<dbReference type="Proteomes" id="UP000294850">
    <property type="component" value="Unassembled WGS sequence"/>
</dbReference>
<comment type="caution">
    <text evidence="4">The sequence shown here is derived from an EMBL/GenBank/DDBJ whole genome shotgun (WGS) entry which is preliminary data.</text>
</comment>
<dbReference type="InterPro" id="IPR055407">
    <property type="entry name" value="TraM_C"/>
</dbReference>
<dbReference type="EMBL" id="SMFL01000001">
    <property type="protein sequence ID" value="TDE18076.1"/>
    <property type="molecule type" value="Genomic_DNA"/>
</dbReference>
<reference evidence="4 5" key="1">
    <citation type="submission" date="2019-03" db="EMBL/GenBank/DDBJ databases">
        <title>Dyadobacter AR-3-6 sp. nov., isolated from arctic soil.</title>
        <authorList>
            <person name="Chaudhary D.K."/>
        </authorList>
    </citation>
    <scope>NUCLEOTIDE SEQUENCE [LARGE SCALE GENOMIC DNA]</scope>
    <source>
        <strain evidence="4 5">AR-3-6</strain>
    </source>
</reference>
<feature type="transmembrane region" description="Helical" evidence="2">
    <location>
        <begin position="16"/>
        <end position="35"/>
    </location>
</feature>
<keyword evidence="2" id="KW-0812">Transmembrane</keyword>
<dbReference type="InterPro" id="IPR022187">
    <property type="entry name" value="Conjug_transposon_TraM"/>
</dbReference>
<gene>
    <name evidence="4" type="primary">traM</name>
    <name evidence="4" type="ORF">E0F88_00550</name>
</gene>
<feature type="domain" description="Conjugative transposon TraM C-terminal" evidence="3">
    <location>
        <begin position="291"/>
        <end position="435"/>
    </location>
</feature>
<dbReference type="Pfam" id="PF12508">
    <property type="entry name" value="Transposon_TraM"/>
    <property type="match status" value="1"/>
</dbReference>
<evidence type="ECO:0000313" key="4">
    <source>
        <dbReference type="EMBL" id="TDE18076.1"/>
    </source>
</evidence>
<organism evidence="4 5">
    <name type="scientific">Dyadobacter psychrotolerans</name>
    <dbReference type="NCBI Taxonomy" id="2541721"/>
    <lineage>
        <taxon>Bacteria</taxon>
        <taxon>Pseudomonadati</taxon>
        <taxon>Bacteroidota</taxon>
        <taxon>Cytophagia</taxon>
        <taxon>Cytophagales</taxon>
        <taxon>Spirosomataceae</taxon>
        <taxon>Dyadobacter</taxon>
    </lineage>
</organism>
<keyword evidence="2" id="KW-0472">Membrane</keyword>
<evidence type="ECO:0000259" key="3">
    <source>
        <dbReference type="Pfam" id="PF12508"/>
    </source>
</evidence>
<sequence length="442" mass="48367">MEAKTQSASFMQNRKFYTYLPLLVLPFLTLAYWAIGIKMIYKNQVAQTQPQGLNTSLPDPKLKDETAFSKLTYYKQAMDDSAKIREQLKKDPYRSLELTQPDKSAAELSMQGLGAPQSDLKEQKPVSYNGKMYAGNQQTLIINKLKSLDSVLSRTSEPQFHQSVSKHELTQKEAVSVPDENLQKLESLMNNLEGQQNIDPQDPELQELNIMLDKILDIQHPERIASKIQAQNASAQAPSYQVKSSADQTPIGNFSATGSDSASSPVSMIGFQTNGFFSLDEPVSASVDNAIKAVVHEEQTLVTGSTIKLRLTADIYVAGTLIPKDNFIYGTVSVNGERMLVDIASIRLNNSLFPVKLSVYDLDGQAGIYIPGSISRNVAKQSVSQDIQGLSLESVDPSFGAQAASAGIQAAKTLLGKKARLVQVSVKAGYQILLRDGNLKSI</sequence>
<dbReference type="NCBIfam" id="TIGR03779">
    <property type="entry name" value="Bac_Flav_CT_M"/>
    <property type="match status" value="1"/>
</dbReference>
<protein>
    <submittedName>
        <fullName evidence="4">Conjugative transposon protein TraM</fullName>
    </submittedName>
</protein>
<evidence type="ECO:0000256" key="2">
    <source>
        <dbReference type="SAM" id="Phobius"/>
    </source>
</evidence>
<feature type="region of interest" description="Disordered" evidence="1">
    <location>
        <begin position="243"/>
        <end position="263"/>
    </location>
</feature>
<name>A0A4R5DU68_9BACT</name>
<dbReference type="RefSeq" id="WP_131955636.1">
    <property type="nucleotide sequence ID" value="NZ_SMFL01000001.1"/>
</dbReference>
<accession>A0A4R5DU68</accession>
<keyword evidence="2" id="KW-1133">Transmembrane helix</keyword>
<keyword evidence="5" id="KW-1185">Reference proteome</keyword>
<proteinExistence type="predicted"/>
<dbReference type="AlphaFoldDB" id="A0A4R5DU68"/>